<dbReference type="RefSeq" id="WP_310376744.1">
    <property type="nucleotide sequence ID" value="NZ_JAVDXT010000005.1"/>
</dbReference>
<dbReference type="InterPro" id="IPR021212">
    <property type="entry name" value="DUF2760"/>
</dbReference>
<proteinExistence type="predicted"/>
<sequence>MPSQSPSFFTRLALAFAVLGNGKLAAQLQDVRDGVLPAAPPPPPAPVAPPAPAPVLKVATPDAALQLLALLQREARFVDFLQEDVAGYPDADIGGAARLVHAGCRKVLDAHFTLAPARPEAEGSRIVLEAGFDAASVRLTGNVVGQAPFRGTLRHPGWKATDVRLPRTTEGHDPRILAAAEVEL</sequence>
<gene>
    <name evidence="2" type="ORF">J2X19_004567</name>
</gene>
<evidence type="ECO:0000313" key="2">
    <source>
        <dbReference type="EMBL" id="MDR7379871.1"/>
    </source>
</evidence>
<dbReference type="Proteomes" id="UP001180487">
    <property type="component" value="Unassembled WGS sequence"/>
</dbReference>
<keyword evidence="3" id="KW-1185">Reference proteome</keyword>
<protein>
    <recommendedName>
        <fullName evidence="1">DUF2760 domain-containing protein</fullName>
    </recommendedName>
</protein>
<comment type="caution">
    <text evidence="2">The sequence shown here is derived from an EMBL/GenBank/DDBJ whole genome shotgun (WGS) entry which is preliminary data.</text>
</comment>
<evidence type="ECO:0000313" key="3">
    <source>
        <dbReference type="Proteomes" id="UP001180487"/>
    </source>
</evidence>
<dbReference type="Pfam" id="PF10816">
    <property type="entry name" value="DUF2760"/>
    <property type="match status" value="1"/>
</dbReference>
<organism evidence="2 3">
    <name type="scientific">Rhodoferax ferrireducens</name>
    <dbReference type="NCBI Taxonomy" id="192843"/>
    <lineage>
        <taxon>Bacteria</taxon>
        <taxon>Pseudomonadati</taxon>
        <taxon>Pseudomonadota</taxon>
        <taxon>Betaproteobacteria</taxon>
        <taxon>Burkholderiales</taxon>
        <taxon>Comamonadaceae</taxon>
        <taxon>Rhodoferax</taxon>
    </lineage>
</organism>
<accession>A0ABU2CEX9</accession>
<dbReference type="EMBL" id="JAVDXT010000005">
    <property type="protein sequence ID" value="MDR7379871.1"/>
    <property type="molecule type" value="Genomic_DNA"/>
</dbReference>
<feature type="domain" description="DUF2760" evidence="1">
    <location>
        <begin position="61"/>
        <end position="183"/>
    </location>
</feature>
<evidence type="ECO:0000259" key="1">
    <source>
        <dbReference type="Pfam" id="PF10816"/>
    </source>
</evidence>
<name>A0ABU2CEX9_9BURK</name>
<reference evidence="2 3" key="1">
    <citation type="submission" date="2023-07" db="EMBL/GenBank/DDBJ databases">
        <title>Sorghum-associated microbial communities from plants grown in Nebraska, USA.</title>
        <authorList>
            <person name="Schachtman D."/>
        </authorList>
    </citation>
    <scope>NUCLEOTIDE SEQUENCE [LARGE SCALE GENOMIC DNA]</scope>
    <source>
        <strain evidence="2 3">BE313</strain>
    </source>
</reference>